<dbReference type="EMBL" id="GBXM01075268">
    <property type="protein sequence ID" value="JAH33309.1"/>
    <property type="molecule type" value="Transcribed_RNA"/>
</dbReference>
<reference evidence="1" key="1">
    <citation type="submission" date="2014-11" db="EMBL/GenBank/DDBJ databases">
        <authorList>
            <person name="Amaro Gonzalez C."/>
        </authorList>
    </citation>
    <scope>NUCLEOTIDE SEQUENCE</scope>
</reference>
<protein>
    <submittedName>
        <fullName evidence="1">Uncharacterized protein</fullName>
    </submittedName>
</protein>
<sequence length="48" mass="5370">MVDRGRTLSILSNNLPTRYGAAYIMRILLIPTVTKIVTQQSMASKYSP</sequence>
<reference evidence="1" key="2">
    <citation type="journal article" date="2015" name="Fish Shellfish Immunol.">
        <title>Early steps in the European eel (Anguilla anguilla)-Vibrio vulnificus interaction in the gills: Role of the RtxA13 toxin.</title>
        <authorList>
            <person name="Callol A."/>
            <person name="Pajuelo D."/>
            <person name="Ebbesson L."/>
            <person name="Teles M."/>
            <person name="MacKenzie S."/>
            <person name="Amaro C."/>
        </authorList>
    </citation>
    <scope>NUCLEOTIDE SEQUENCE</scope>
</reference>
<organism evidence="1">
    <name type="scientific">Anguilla anguilla</name>
    <name type="common">European freshwater eel</name>
    <name type="synonym">Muraena anguilla</name>
    <dbReference type="NCBI Taxonomy" id="7936"/>
    <lineage>
        <taxon>Eukaryota</taxon>
        <taxon>Metazoa</taxon>
        <taxon>Chordata</taxon>
        <taxon>Craniata</taxon>
        <taxon>Vertebrata</taxon>
        <taxon>Euteleostomi</taxon>
        <taxon>Actinopterygii</taxon>
        <taxon>Neopterygii</taxon>
        <taxon>Teleostei</taxon>
        <taxon>Anguilliformes</taxon>
        <taxon>Anguillidae</taxon>
        <taxon>Anguilla</taxon>
    </lineage>
</organism>
<dbReference type="AlphaFoldDB" id="A0A0E9RVY2"/>
<evidence type="ECO:0000313" key="1">
    <source>
        <dbReference type="EMBL" id="JAH33309.1"/>
    </source>
</evidence>
<name>A0A0E9RVY2_ANGAN</name>
<proteinExistence type="predicted"/>
<accession>A0A0E9RVY2</accession>